<organism evidence="4 5">
    <name type="scientific">Weizmannia acidilactici</name>
    <dbReference type="NCBI Taxonomy" id="2607726"/>
    <lineage>
        <taxon>Bacteria</taxon>
        <taxon>Bacillati</taxon>
        <taxon>Bacillota</taxon>
        <taxon>Bacilli</taxon>
        <taxon>Bacillales</taxon>
        <taxon>Bacillaceae</taxon>
        <taxon>Heyndrickxia</taxon>
    </lineage>
</organism>
<keyword evidence="5" id="KW-1185">Reference proteome</keyword>
<evidence type="ECO:0000313" key="4">
    <source>
        <dbReference type="EMBL" id="GER71122.1"/>
    </source>
</evidence>
<dbReference type="InterPro" id="IPR002669">
    <property type="entry name" value="UreD"/>
</dbReference>
<dbReference type="Pfam" id="PF01774">
    <property type="entry name" value="UreD"/>
    <property type="match status" value="1"/>
</dbReference>
<comment type="subunit">
    <text evidence="3">UreD, UreF and UreG form a complex that acts as a GTP-hydrolysis-dependent molecular chaperone, activating the urease apoprotein by helping to assemble the nickel containing metallocenter of UreC. The UreE protein probably delivers the nickel.</text>
</comment>
<dbReference type="AlphaFoldDB" id="A0A5J4J8A8"/>
<comment type="subcellular location">
    <subcellularLocation>
        <location evidence="3">Cytoplasm</location>
    </subcellularLocation>
</comment>
<evidence type="ECO:0000256" key="2">
    <source>
        <dbReference type="ARBA" id="ARBA00023186"/>
    </source>
</evidence>
<gene>
    <name evidence="3 4" type="primary">ureD</name>
    <name evidence="4" type="ORF">BpJC7_24250</name>
</gene>
<name>A0A5J4J8A8_9BACI</name>
<keyword evidence="2 3" id="KW-0143">Chaperone</keyword>
<dbReference type="GO" id="GO:0005737">
    <property type="term" value="C:cytoplasm"/>
    <property type="evidence" value="ECO:0007669"/>
    <property type="project" value="UniProtKB-SubCell"/>
</dbReference>
<evidence type="ECO:0000256" key="1">
    <source>
        <dbReference type="ARBA" id="ARBA00007177"/>
    </source>
</evidence>
<evidence type="ECO:0000313" key="5">
    <source>
        <dbReference type="Proteomes" id="UP000391919"/>
    </source>
</evidence>
<keyword evidence="3" id="KW-0963">Cytoplasm</keyword>
<dbReference type="PANTHER" id="PTHR33643">
    <property type="entry name" value="UREASE ACCESSORY PROTEIN D"/>
    <property type="match status" value="1"/>
</dbReference>
<dbReference type="GO" id="GO:0016151">
    <property type="term" value="F:nickel cation binding"/>
    <property type="evidence" value="ECO:0007669"/>
    <property type="project" value="UniProtKB-UniRule"/>
</dbReference>
<reference evidence="4 5" key="1">
    <citation type="submission" date="2019-09" db="EMBL/GenBank/DDBJ databases">
        <title>Draft genome sequence of Bacillus sp. JC-7.</title>
        <authorList>
            <person name="Tanaka N."/>
            <person name="Shiwa Y."/>
            <person name="Fujita N."/>
            <person name="Tanasupawat S."/>
        </authorList>
    </citation>
    <scope>NUCLEOTIDE SEQUENCE [LARGE SCALE GENOMIC DNA]</scope>
    <source>
        <strain evidence="4 5">JC-7</strain>
    </source>
</reference>
<sequence length="272" mass="30415">MSYTGKIELEVVKKQQKTVLSSCYQEGAFRASRPIYTDEEMPLVYLVHVGGGYVDGDSYYTVLKLEESAALTVATQSSTKVYKTPVRPVSQKTAIHLKSGSVLEYVQDPLIAYEAARFVQETSVYMEGGASLFYSDIITPGWAHDGSLFAYGWIRSKLKVWIDGELILFDHLRLEPDHDIGGILQMDGFTHLGTFTAVHPLAGREFLDALYERLEGMDAGLRFGLSILPPGYGMVLRVLGNRTGSVERLIEAARTFARETLLHKDSLFLRKY</sequence>
<dbReference type="EMBL" id="BKZQ01000036">
    <property type="protein sequence ID" value="GER71122.1"/>
    <property type="molecule type" value="Genomic_DNA"/>
</dbReference>
<dbReference type="Proteomes" id="UP000391919">
    <property type="component" value="Unassembled WGS sequence"/>
</dbReference>
<keyword evidence="3" id="KW-0996">Nickel insertion</keyword>
<evidence type="ECO:0000256" key="3">
    <source>
        <dbReference type="HAMAP-Rule" id="MF_01384"/>
    </source>
</evidence>
<dbReference type="PANTHER" id="PTHR33643:SF1">
    <property type="entry name" value="UREASE ACCESSORY PROTEIN D"/>
    <property type="match status" value="1"/>
</dbReference>
<proteinExistence type="inferred from homology"/>
<comment type="caution">
    <text evidence="4">The sequence shown here is derived from an EMBL/GenBank/DDBJ whole genome shotgun (WGS) entry which is preliminary data.</text>
</comment>
<accession>A0A5J4J8A8</accession>
<comment type="function">
    <text evidence="3">Required for maturation of urease via the functional incorporation of the urease nickel metallocenter.</text>
</comment>
<protein>
    <recommendedName>
        <fullName evidence="3">Urease accessory protein UreD</fullName>
    </recommendedName>
</protein>
<comment type="similarity">
    <text evidence="1 3">Belongs to the UreD family.</text>
</comment>
<dbReference type="RefSeq" id="WP_151680825.1">
    <property type="nucleotide sequence ID" value="NZ_BKZP01000028.1"/>
</dbReference>
<dbReference type="HAMAP" id="MF_01384">
    <property type="entry name" value="UreD"/>
    <property type="match status" value="1"/>
</dbReference>